<name>A0A6M8BEU2_9CYAN</name>
<dbReference type="AlphaFoldDB" id="A0A6M8BEU2"/>
<dbReference type="EMBL" id="CP053661">
    <property type="protein sequence ID" value="QKD81105.1"/>
    <property type="molecule type" value="Genomic_DNA"/>
</dbReference>
<dbReference type="KEGG" id="theu:HPC62_01995"/>
<dbReference type="Proteomes" id="UP000505210">
    <property type="component" value="Chromosome"/>
</dbReference>
<dbReference type="RefSeq" id="WP_172353522.1">
    <property type="nucleotide sequence ID" value="NZ_CP053661.1"/>
</dbReference>
<dbReference type="InterPro" id="IPR011335">
    <property type="entry name" value="Restrct_endonuc-II-like"/>
</dbReference>
<sequence>MSVAKDRELAIAQPPLDPPLIIPPGNLSSHEPPLESSLHLQQLILLLTSLNWLWQDRTDYFAAGNLTIYYSPNQRKSEDFRGPDFFVVLGTERRPRKSWTLWEEDGKYPNVIVELLSDLTASVDRGLKKEIYQDTFRTLEYFWFDPVSLEFEGFSLVRGRYEPIAPNDQGRRWSDQLQLFLGIHDEQLRFFRPDGSLVPTPEEAARIEQQRADAEQERGDRLATKLRELGIDPDTL</sequence>
<keyword evidence="2" id="KW-0255">Endonuclease</keyword>
<dbReference type="PANTHER" id="PTHR33352:SF3">
    <property type="entry name" value="SLR1612 PROTEIN"/>
    <property type="match status" value="1"/>
</dbReference>
<evidence type="ECO:0000259" key="1">
    <source>
        <dbReference type="Pfam" id="PF05685"/>
    </source>
</evidence>
<proteinExistence type="predicted"/>
<dbReference type="PANTHER" id="PTHR33352">
    <property type="entry name" value="SLR1095 PROTEIN"/>
    <property type="match status" value="1"/>
</dbReference>
<accession>A0A6M8BEU2</accession>
<organism evidence="2 3">
    <name type="scientific">Thermoleptolyngbya sichuanensis A183</name>
    <dbReference type="NCBI Taxonomy" id="2737172"/>
    <lineage>
        <taxon>Bacteria</taxon>
        <taxon>Bacillati</taxon>
        <taxon>Cyanobacteriota</taxon>
        <taxon>Cyanophyceae</taxon>
        <taxon>Oculatellales</taxon>
        <taxon>Oculatellaceae</taxon>
        <taxon>Thermoleptolyngbya</taxon>
        <taxon>Thermoleptolyngbya sichuanensis</taxon>
    </lineage>
</organism>
<evidence type="ECO:0000313" key="3">
    <source>
        <dbReference type="Proteomes" id="UP000505210"/>
    </source>
</evidence>
<dbReference type="GO" id="GO:0004519">
    <property type="term" value="F:endonuclease activity"/>
    <property type="evidence" value="ECO:0007669"/>
    <property type="project" value="UniProtKB-KW"/>
</dbReference>
<gene>
    <name evidence="2" type="ORF">HPC62_01995</name>
</gene>
<keyword evidence="2" id="KW-0540">Nuclease</keyword>
<evidence type="ECO:0000313" key="2">
    <source>
        <dbReference type="EMBL" id="QKD81105.1"/>
    </source>
</evidence>
<dbReference type="Gene3D" id="3.90.1570.10">
    <property type="entry name" value="tt1808, chain A"/>
    <property type="match status" value="1"/>
</dbReference>
<keyword evidence="3" id="KW-1185">Reference proteome</keyword>
<feature type="domain" description="Putative restriction endonuclease" evidence="1">
    <location>
        <begin position="32"/>
        <end position="177"/>
    </location>
</feature>
<dbReference type="InterPro" id="IPR012296">
    <property type="entry name" value="Nuclease_put_TT1808"/>
</dbReference>
<dbReference type="CDD" id="cd06260">
    <property type="entry name" value="DUF820-like"/>
    <property type="match status" value="1"/>
</dbReference>
<dbReference type="SUPFAM" id="SSF52980">
    <property type="entry name" value="Restriction endonuclease-like"/>
    <property type="match status" value="1"/>
</dbReference>
<reference evidence="2 3" key="1">
    <citation type="submission" date="2020-05" db="EMBL/GenBank/DDBJ databases">
        <title>Complete genome sequence of of a novel Thermoleptolyngbya strain isolated from hot springs of Ganzi, Sichuan China.</title>
        <authorList>
            <person name="Tang J."/>
            <person name="Daroch M."/>
            <person name="Li L."/>
            <person name="Waleron K."/>
            <person name="Waleron M."/>
            <person name="Waleron M."/>
        </authorList>
    </citation>
    <scope>NUCLEOTIDE SEQUENCE [LARGE SCALE GENOMIC DNA]</scope>
    <source>
        <strain evidence="2 3">PKUAC-SCTA183</strain>
    </source>
</reference>
<protein>
    <submittedName>
        <fullName evidence="2">Uma2 family endonuclease</fullName>
    </submittedName>
</protein>
<keyword evidence="2" id="KW-0378">Hydrolase</keyword>
<dbReference type="Pfam" id="PF05685">
    <property type="entry name" value="Uma2"/>
    <property type="match status" value="1"/>
</dbReference>
<dbReference type="InterPro" id="IPR008538">
    <property type="entry name" value="Uma2"/>
</dbReference>